<dbReference type="InterPro" id="IPR029063">
    <property type="entry name" value="SAM-dependent_MTases_sf"/>
</dbReference>
<dbReference type="GO" id="GO:0008168">
    <property type="term" value="F:methyltransferase activity"/>
    <property type="evidence" value="ECO:0007669"/>
    <property type="project" value="UniProtKB-KW"/>
</dbReference>
<dbReference type="RefSeq" id="WP_380718596.1">
    <property type="nucleotide sequence ID" value="NZ_JBHTLK010000002.1"/>
</dbReference>
<dbReference type="EC" id="2.1.1.-" evidence="1"/>
<dbReference type="GO" id="GO:0032259">
    <property type="term" value="P:methylation"/>
    <property type="evidence" value="ECO:0007669"/>
    <property type="project" value="UniProtKB-KW"/>
</dbReference>
<keyword evidence="1" id="KW-0489">Methyltransferase</keyword>
<protein>
    <submittedName>
        <fullName evidence="1">SAM-dependent methyltransferase</fullName>
        <ecNumber evidence="1">2.1.1.-</ecNumber>
    </submittedName>
</protein>
<dbReference type="Proteomes" id="UP001597168">
    <property type="component" value="Unassembled WGS sequence"/>
</dbReference>
<organism evidence="1 2">
    <name type="scientific">Saccharothrix hoggarensis</name>
    <dbReference type="NCBI Taxonomy" id="913853"/>
    <lineage>
        <taxon>Bacteria</taxon>
        <taxon>Bacillati</taxon>
        <taxon>Actinomycetota</taxon>
        <taxon>Actinomycetes</taxon>
        <taxon>Pseudonocardiales</taxon>
        <taxon>Pseudonocardiaceae</taxon>
        <taxon>Saccharothrix</taxon>
    </lineage>
</organism>
<dbReference type="Gene3D" id="3.40.50.150">
    <property type="entry name" value="Vaccinia Virus protein VP39"/>
    <property type="match status" value="1"/>
</dbReference>
<dbReference type="EMBL" id="JBHTLK010000002">
    <property type="protein sequence ID" value="MFD1145660.1"/>
    <property type="molecule type" value="Genomic_DNA"/>
</dbReference>
<dbReference type="SUPFAM" id="SSF53335">
    <property type="entry name" value="S-adenosyl-L-methionine-dependent methyltransferases"/>
    <property type="match status" value="1"/>
</dbReference>
<reference evidence="2" key="1">
    <citation type="journal article" date="2019" name="Int. J. Syst. Evol. Microbiol.">
        <title>The Global Catalogue of Microorganisms (GCM) 10K type strain sequencing project: providing services to taxonomists for standard genome sequencing and annotation.</title>
        <authorList>
            <consortium name="The Broad Institute Genomics Platform"/>
            <consortium name="The Broad Institute Genome Sequencing Center for Infectious Disease"/>
            <person name="Wu L."/>
            <person name="Ma J."/>
        </authorList>
    </citation>
    <scope>NUCLEOTIDE SEQUENCE [LARGE SCALE GENOMIC DNA]</scope>
    <source>
        <strain evidence="2">CCUG 60214</strain>
    </source>
</reference>
<proteinExistence type="predicted"/>
<dbReference type="Pfam" id="PF04672">
    <property type="entry name" value="Methyltransf_19"/>
    <property type="match status" value="1"/>
</dbReference>
<keyword evidence="1" id="KW-0808">Transferase</keyword>
<keyword evidence="2" id="KW-1185">Reference proteome</keyword>
<evidence type="ECO:0000313" key="1">
    <source>
        <dbReference type="EMBL" id="MFD1145660.1"/>
    </source>
</evidence>
<accession>A0ABW3QK61</accession>
<gene>
    <name evidence="1" type="ORF">ACFQ3T_00820</name>
</gene>
<sequence>MTSVDTSRPSAARIQNYLLGGEAHWTIDRGVADRALQELPSWQDVHIASRLLLRRVIRFLLARGVRQFIDVGAGIPDAAAIHRLVRDPVHPATRTRQSGRSSAARVVYVDRDPLAVAHCRAALARDGDQRRHAAVQADLRDPDELWTRVADTAVIDPRRPVALLVLAVLHFNPPDLARASGHDPVVDSMAAYRRWLPSGSYLAISHLSDHQVPPPTAAELAAVTDHYRRAGVPLSVRSPDGIRALFGDFTLQEPGLTWCPLWHPDLVSDARSAPRFPTPRHSLLLTGLARKA</sequence>
<name>A0ABW3QK61_9PSEU</name>
<dbReference type="InterPro" id="IPR006764">
    <property type="entry name" value="SAM_dep_MeTrfase_SAV2177_type"/>
</dbReference>
<comment type="caution">
    <text evidence="1">The sequence shown here is derived from an EMBL/GenBank/DDBJ whole genome shotgun (WGS) entry which is preliminary data.</text>
</comment>
<evidence type="ECO:0000313" key="2">
    <source>
        <dbReference type="Proteomes" id="UP001597168"/>
    </source>
</evidence>
<dbReference type="PIRSF" id="PIRSF017393">
    <property type="entry name" value="MTase_SAV2177"/>
    <property type="match status" value="1"/>
</dbReference>